<keyword evidence="3" id="KW-0413">Isomerase</keyword>
<dbReference type="SUPFAM" id="SSF51004">
    <property type="entry name" value="C-terminal (heme d1) domain of cytochrome cd1-nitrite reductase"/>
    <property type="match status" value="1"/>
</dbReference>
<accession>A0A840N8K5</accession>
<dbReference type="AlphaFoldDB" id="A0A840N8K5"/>
<dbReference type="InterPro" id="IPR019405">
    <property type="entry name" value="Lactonase_7-beta_prop"/>
</dbReference>
<proteinExistence type="inferred from homology"/>
<dbReference type="InterPro" id="IPR011048">
    <property type="entry name" value="Haem_d1_sf"/>
</dbReference>
<dbReference type="Pfam" id="PF10282">
    <property type="entry name" value="Lactonase"/>
    <property type="match status" value="1"/>
</dbReference>
<feature type="region of interest" description="Disordered" evidence="2">
    <location>
        <begin position="134"/>
        <end position="156"/>
    </location>
</feature>
<dbReference type="PANTHER" id="PTHR30344">
    <property type="entry name" value="6-PHOSPHOGLUCONOLACTONASE-RELATED"/>
    <property type="match status" value="1"/>
</dbReference>
<feature type="compositionally biased region" description="Basic and acidic residues" evidence="2">
    <location>
        <begin position="141"/>
        <end position="150"/>
    </location>
</feature>
<name>A0A840N8K5_9PSEU</name>
<dbReference type="PANTHER" id="PTHR30344:SF1">
    <property type="entry name" value="6-PHOSPHOGLUCONOLACTONASE"/>
    <property type="match status" value="1"/>
</dbReference>
<comment type="caution">
    <text evidence="3">The sequence shown here is derived from an EMBL/GenBank/DDBJ whole genome shotgun (WGS) entry which is preliminary data.</text>
</comment>
<dbReference type="InterPro" id="IPR015943">
    <property type="entry name" value="WD40/YVTN_repeat-like_dom_sf"/>
</dbReference>
<dbReference type="EMBL" id="JACHIV010000001">
    <property type="protein sequence ID" value="MBB5068300.1"/>
    <property type="molecule type" value="Genomic_DNA"/>
</dbReference>
<dbReference type="GO" id="GO:0017057">
    <property type="term" value="F:6-phosphogluconolactonase activity"/>
    <property type="evidence" value="ECO:0007669"/>
    <property type="project" value="TreeGrafter"/>
</dbReference>
<dbReference type="Gene3D" id="2.130.10.10">
    <property type="entry name" value="YVTN repeat-like/Quinoprotein amine dehydrogenase"/>
    <property type="match status" value="1"/>
</dbReference>
<dbReference type="RefSeq" id="WP_184478009.1">
    <property type="nucleotide sequence ID" value="NZ_JACHIV010000001.1"/>
</dbReference>
<gene>
    <name evidence="3" type="ORF">BJ969_001388</name>
</gene>
<sequence>MPEDAQYRVYVGAYTGPESAANGIRLAFADAAGRLRCTDTVADTYEPSFLALAPDGATLFAVNEVAHGRVVAFDVRPDGTLAEINSQPTHGSAPCHLSVHPSGRFLLTANYLSGNVVVHPIGEGGVLREACHAVQHSGQGPDKDRQEGPHAHQIVPSPDGRFVLAADLGTDAVYVYAFDADTGHMVLKHEVAWEAGTGPRHLAFHPDGDRGYLVGELTSTITEFEFDPDGGTVRPGRTLPLLPADFAGTSLAAEVVVSPDGRFVFASNRGHDSIAVFSAAGFEPVGIFPAGVRGPRHIALSPQGDVLYAAGELSDTIQAFAVSTTGALTPITDPASSPTPVCLLPV</sequence>
<dbReference type="Proteomes" id="UP000580474">
    <property type="component" value="Unassembled WGS sequence"/>
</dbReference>
<protein>
    <submittedName>
        <fullName evidence="3">6-phosphogluconolactonase (Cycloisomerase 2 family)</fullName>
    </submittedName>
</protein>
<dbReference type="InterPro" id="IPR050282">
    <property type="entry name" value="Cycloisomerase_2"/>
</dbReference>
<keyword evidence="4" id="KW-1185">Reference proteome</keyword>
<dbReference type="GO" id="GO:0005829">
    <property type="term" value="C:cytosol"/>
    <property type="evidence" value="ECO:0007669"/>
    <property type="project" value="TreeGrafter"/>
</dbReference>
<dbReference type="GO" id="GO:0016853">
    <property type="term" value="F:isomerase activity"/>
    <property type="evidence" value="ECO:0007669"/>
    <property type="project" value="UniProtKB-KW"/>
</dbReference>
<evidence type="ECO:0000256" key="1">
    <source>
        <dbReference type="ARBA" id="ARBA00005564"/>
    </source>
</evidence>
<evidence type="ECO:0000313" key="4">
    <source>
        <dbReference type="Proteomes" id="UP000580474"/>
    </source>
</evidence>
<organism evidence="3 4">
    <name type="scientific">Saccharopolyspora gloriosae</name>
    <dbReference type="NCBI Taxonomy" id="455344"/>
    <lineage>
        <taxon>Bacteria</taxon>
        <taxon>Bacillati</taxon>
        <taxon>Actinomycetota</taxon>
        <taxon>Actinomycetes</taxon>
        <taxon>Pseudonocardiales</taxon>
        <taxon>Pseudonocardiaceae</taxon>
        <taxon>Saccharopolyspora</taxon>
    </lineage>
</organism>
<reference evidence="3 4" key="1">
    <citation type="submission" date="2020-08" db="EMBL/GenBank/DDBJ databases">
        <title>Sequencing the genomes of 1000 actinobacteria strains.</title>
        <authorList>
            <person name="Klenk H.-P."/>
        </authorList>
    </citation>
    <scope>NUCLEOTIDE SEQUENCE [LARGE SCALE GENOMIC DNA]</scope>
    <source>
        <strain evidence="3 4">DSM 45582</strain>
    </source>
</reference>
<evidence type="ECO:0000313" key="3">
    <source>
        <dbReference type="EMBL" id="MBB5068300.1"/>
    </source>
</evidence>
<comment type="similarity">
    <text evidence="1">Belongs to the cycloisomerase 2 family.</text>
</comment>
<evidence type="ECO:0000256" key="2">
    <source>
        <dbReference type="SAM" id="MobiDB-lite"/>
    </source>
</evidence>